<keyword evidence="6 7" id="KW-0961">Cell wall biogenesis/degradation</keyword>
<comment type="pathway">
    <text evidence="1 7">Cell wall biogenesis; peptidoglycan biosynthesis.</text>
</comment>
<evidence type="ECO:0000256" key="9">
    <source>
        <dbReference type="SAM" id="SignalP"/>
    </source>
</evidence>
<accession>A0ABZ2ML33</accession>
<gene>
    <name evidence="11" type="ORF">V1351_06740</name>
</gene>
<dbReference type="PROSITE" id="PS52029">
    <property type="entry name" value="LD_TPASE"/>
    <property type="match status" value="1"/>
</dbReference>
<protein>
    <submittedName>
        <fullName evidence="11">Ig-like domain-containing protein</fullName>
    </submittedName>
</protein>
<keyword evidence="3 7" id="KW-0133">Cell shape</keyword>
<dbReference type="Gene3D" id="2.40.440.10">
    <property type="entry name" value="L,D-transpeptidase catalytic domain-like"/>
    <property type="match status" value="1"/>
</dbReference>
<reference evidence="11 12" key="1">
    <citation type="submission" date="2024-02" db="EMBL/GenBank/DDBJ databases">
        <title>Janibacter sp. nov., isolated from gut of marine sandworm.</title>
        <authorList>
            <person name="Kim B."/>
            <person name="Jun M.O."/>
            <person name="Shin N.-R."/>
        </authorList>
    </citation>
    <scope>NUCLEOTIDE SEQUENCE [LARGE SCALE GENOMIC DNA]</scope>
    <source>
        <strain evidence="11 12">A1S7</strain>
    </source>
</reference>
<dbReference type="CDD" id="cd16913">
    <property type="entry name" value="YkuD_like"/>
    <property type="match status" value="1"/>
</dbReference>
<dbReference type="EMBL" id="CP144913">
    <property type="protein sequence ID" value="WXB77767.1"/>
    <property type="molecule type" value="Genomic_DNA"/>
</dbReference>
<keyword evidence="4 7" id="KW-0573">Peptidoglycan synthesis</keyword>
<evidence type="ECO:0000313" key="12">
    <source>
        <dbReference type="Proteomes" id="UP001382727"/>
    </source>
</evidence>
<feature type="active site" description="Proton donor/acceptor" evidence="7">
    <location>
        <position position="329"/>
    </location>
</feature>
<name>A0ABZ2ML33_9MICO</name>
<proteinExistence type="predicted"/>
<dbReference type="CDD" id="cd13432">
    <property type="entry name" value="LDT_IgD_like_2"/>
    <property type="match status" value="1"/>
</dbReference>
<organism evidence="11 12">
    <name type="scientific">Janibacter alittae</name>
    <dbReference type="NCBI Taxonomy" id="3115209"/>
    <lineage>
        <taxon>Bacteria</taxon>
        <taxon>Bacillati</taxon>
        <taxon>Actinomycetota</taxon>
        <taxon>Actinomycetes</taxon>
        <taxon>Micrococcales</taxon>
        <taxon>Intrasporangiaceae</taxon>
        <taxon>Janibacter</taxon>
    </lineage>
</organism>
<dbReference type="PANTHER" id="PTHR30582:SF2">
    <property type="entry name" value="L,D-TRANSPEPTIDASE YCIB-RELATED"/>
    <property type="match status" value="1"/>
</dbReference>
<dbReference type="Gene3D" id="2.60.40.3710">
    <property type="match status" value="1"/>
</dbReference>
<evidence type="ECO:0000256" key="4">
    <source>
        <dbReference type="ARBA" id="ARBA00022984"/>
    </source>
</evidence>
<keyword evidence="12" id="KW-1185">Reference proteome</keyword>
<evidence type="ECO:0000256" key="8">
    <source>
        <dbReference type="SAM" id="MobiDB-lite"/>
    </source>
</evidence>
<dbReference type="SUPFAM" id="SSF141523">
    <property type="entry name" value="L,D-transpeptidase catalytic domain-like"/>
    <property type="match status" value="1"/>
</dbReference>
<keyword evidence="5" id="KW-0012">Acyltransferase</keyword>
<dbReference type="InterPro" id="IPR041280">
    <property type="entry name" value="Big_10"/>
</dbReference>
<evidence type="ECO:0000256" key="5">
    <source>
        <dbReference type="ARBA" id="ARBA00023315"/>
    </source>
</evidence>
<keyword evidence="2" id="KW-0808">Transferase</keyword>
<feature type="region of interest" description="Disordered" evidence="8">
    <location>
        <begin position="27"/>
        <end position="65"/>
    </location>
</feature>
<evidence type="ECO:0000256" key="3">
    <source>
        <dbReference type="ARBA" id="ARBA00022960"/>
    </source>
</evidence>
<evidence type="ECO:0000256" key="6">
    <source>
        <dbReference type="ARBA" id="ARBA00023316"/>
    </source>
</evidence>
<evidence type="ECO:0000256" key="7">
    <source>
        <dbReference type="PROSITE-ProRule" id="PRU01373"/>
    </source>
</evidence>
<dbReference type="Pfam" id="PF03734">
    <property type="entry name" value="YkuD"/>
    <property type="match status" value="1"/>
</dbReference>
<feature type="domain" description="L,D-TPase catalytic" evidence="10">
    <location>
        <begin position="244"/>
        <end position="371"/>
    </location>
</feature>
<evidence type="ECO:0000256" key="1">
    <source>
        <dbReference type="ARBA" id="ARBA00004752"/>
    </source>
</evidence>
<dbReference type="InterPro" id="IPR050979">
    <property type="entry name" value="LD-transpeptidase"/>
</dbReference>
<dbReference type="InterPro" id="IPR005490">
    <property type="entry name" value="LD_TPept_cat_dom"/>
</dbReference>
<keyword evidence="9" id="KW-0732">Signal</keyword>
<dbReference type="Proteomes" id="UP001382727">
    <property type="component" value="Chromosome"/>
</dbReference>
<dbReference type="Gene3D" id="2.60.40.3780">
    <property type="match status" value="1"/>
</dbReference>
<dbReference type="RefSeq" id="WP_338751959.1">
    <property type="nucleotide sequence ID" value="NZ_CP144913.1"/>
</dbReference>
<feature type="chain" id="PRO_5046606679" evidence="9">
    <location>
        <begin position="23"/>
        <end position="400"/>
    </location>
</feature>
<dbReference type="PROSITE" id="PS51257">
    <property type="entry name" value="PROKAR_LIPOPROTEIN"/>
    <property type="match status" value="1"/>
</dbReference>
<evidence type="ECO:0000256" key="2">
    <source>
        <dbReference type="ARBA" id="ARBA00022679"/>
    </source>
</evidence>
<dbReference type="InterPro" id="IPR038063">
    <property type="entry name" value="Transpep_catalytic_dom"/>
</dbReference>
<sequence length="400" mass="42558">MKGTTPAATVVGLLVTAALVLTGCSSGSGSPDPNASSGASTSTSTTPPPAEIEVDPAGGSGDVMPDEKITVHVVRGDLDDVTVVGSGGDEIEGTVQGQTWTSGSRMKPSTEYTVTTTAEGPEGGATTDKTTFTTHDPDVTATYGIVYNGHTVGVGMPVSIQFDSAVTDEKYRRAIEQAVSVETSPRTEGSWGWLDNRQLMWRPKDFWTPGTSVTINAPITGYQTGEDKWVAEDASGSMTIGRRQMATVDIATHEMTVSRGGQTIKSFPVSSGKPGKETETRSGMKVVIGKQREMTMDSSTIGIDKGEKGYYKVDTDYNVRVTWTGEFVHSAPWSVGAQGSTNVSHGCVNMAPQNAKWFYKHSLAGDPVNFTGSDREFKPTEGIGVWQFSWAQWQQQSALA</sequence>
<dbReference type="PANTHER" id="PTHR30582">
    <property type="entry name" value="L,D-TRANSPEPTIDASE"/>
    <property type="match status" value="1"/>
</dbReference>
<feature type="signal peptide" evidence="9">
    <location>
        <begin position="1"/>
        <end position="22"/>
    </location>
</feature>
<evidence type="ECO:0000259" key="10">
    <source>
        <dbReference type="PROSITE" id="PS52029"/>
    </source>
</evidence>
<feature type="compositionally biased region" description="Low complexity" evidence="8">
    <location>
        <begin position="35"/>
        <end position="45"/>
    </location>
</feature>
<feature type="active site" description="Nucleophile" evidence="7">
    <location>
        <position position="347"/>
    </location>
</feature>
<dbReference type="Pfam" id="PF17964">
    <property type="entry name" value="Big_10"/>
    <property type="match status" value="1"/>
</dbReference>
<evidence type="ECO:0000313" key="11">
    <source>
        <dbReference type="EMBL" id="WXB77767.1"/>
    </source>
</evidence>